<evidence type="ECO:0000313" key="6">
    <source>
        <dbReference type="Proteomes" id="UP000619260"/>
    </source>
</evidence>
<comment type="caution">
    <text evidence="5">The sequence shown here is derived from an EMBL/GenBank/DDBJ whole genome shotgun (WGS) entry which is preliminary data.</text>
</comment>
<dbReference type="GO" id="GO:0005886">
    <property type="term" value="C:plasma membrane"/>
    <property type="evidence" value="ECO:0007669"/>
    <property type="project" value="TreeGrafter"/>
</dbReference>
<dbReference type="InterPro" id="IPR027417">
    <property type="entry name" value="P-loop_NTPase"/>
</dbReference>
<protein>
    <submittedName>
        <fullName evidence="5">Peptide ABC transporter ATP-binding protein</fullName>
    </submittedName>
</protein>
<evidence type="ECO:0000259" key="4">
    <source>
        <dbReference type="PROSITE" id="PS50893"/>
    </source>
</evidence>
<dbReference type="InterPro" id="IPR017911">
    <property type="entry name" value="MacB-like_ATP-bd"/>
</dbReference>
<dbReference type="InterPro" id="IPR003439">
    <property type="entry name" value="ABC_transporter-like_ATP-bd"/>
</dbReference>
<proteinExistence type="predicted"/>
<dbReference type="GO" id="GO:0016887">
    <property type="term" value="F:ATP hydrolysis activity"/>
    <property type="evidence" value="ECO:0007669"/>
    <property type="project" value="InterPro"/>
</dbReference>
<keyword evidence="2" id="KW-0547">Nucleotide-binding</keyword>
<keyword evidence="3 5" id="KW-0067">ATP-binding</keyword>
<dbReference type="PROSITE" id="PS50893">
    <property type="entry name" value="ABC_TRANSPORTER_2"/>
    <property type="match status" value="1"/>
</dbReference>
<dbReference type="Gene3D" id="3.40.50.300">
    <property type="entry name" value="P-loop containing nucleotide triphosphate hydrolases"/>
    <property type="match status" value="1"/>
</dbReference>
<evidence type="ECO:0000256" key="1">
    <source>
        <dbReference type="ARBA" id="ARBA00022448"/>
    </source>
</evidence>
<keyword evidence="6" id="KW-1185">Reference proteome</keyword>
<dbReference type="GO" id="GO:0005524">
    <property type="term" value="F:ATP binding"/>
    <property type="evidence" value="ECO:0007669"/>
    <property type="project" value="UniProtKB-KW"/>
</dbReference>
<dbReference type="GO" id="GO:0022857">
    <property type="term" value="F:transmembrane transporter activity"/>
    <property type="evidence" value="ECO:0007669"/>
    <property type="project" value="TreeGrafter"/>
</dbReference>
<dbReference type="InterPro" id="IPR015854">
    <property type="entry name" value="ABC_transpr_LolD-like"/>
</dbReference>
<evidence type="ECO:0000256" key="2">
    <source>
        <dbReference type="ARBA" id="ARBA00022741"/>
    </source>
</evidence>
<evidence type="ECO:0000313" key="5">
    <source>
        <dbReference type="EMBL" id="GIJ51174.1"/>
    </source>
</evidence>
<dbReference type="Pfam" id="PF00005">
    <property type="entry name" value="ABC_tran"/>
    <property type="match status" value="1"/>
</dbReference>
<dbReference type="RefSeq" id="WP_203904589.1">
    <property type="nucleotide sequence ID" value="NZ_BOPF01000045.1"/>
</dbReference>
<dbReference type="SUPFAM" id="SSF52540">
    <property type="entry name" value="P-loop containing nucleoside triphosphate hydrolases"/>
    <property type="match status" value="1"/>
</dbReference>
<dbReference type="InterPro" id="IPR003593">
    <property type="entry name" value="AAA+_ATPase"/>
</dbReference>
<reference evidence="5" key="1">
    <citation type="submission" date="2021-01" db="EMBL/GenBank/DDBJ databases">
        <title>Whole genome shotgun sequence of Virgisporangium aliadipatigenens NBRC 105644.</title>
        <authorList>
            <person name="Komaki H."/>
            <person name="Tamura T."/>
        </authorList>
    </citation>
    <scope>NUCLEOTIDE SEQUENCE</scope>
    <source>
        <strain evidence="5">NBRC 105644</strain>
    </source>
</reference>
<dbReference type="PANTHER" id="PTHR24220:SF685">
    <property type="entry name" value="ABC TRANSPORTER RELATED"/>
    <property type="match status" value="1"/>
</dbReference>
<dbReference type="CDD" id="cd03255">
    <property type="entry name" value="ABC_MJ0796_LolCDE_FtsE"/>
    <property type="match status" value="1"/>
</dbReference>
<dbReference type="EMBL" id="BOPF01000045">
    <property type="protein sequence ID" value="GIJ51174.1"/>
    <property type="molecule type" value="Genomic_DNA"/>
</dbReference>
<gene>
    <name evidence="5" type="ORF">Val02_80600</name>
</gene>
<name>A0A8J4DUU7_9ACTN</name>
<accession>A0A8J4DUU7</accession>
<keyword evidence="1" id="KW-0813">Transport</keyword>
<dbReference type="AlphaFoldDB" id="A0A8J4DUU7"/>
<evidence type="ECO:0000256" key="3">
    <source>
        <dbReference type="ARBA" id="ARBA00022840"/>
    </source>
</evidence>
<dbReference type="Proteomes" id="UP000619260">
    <property type="component" value="Unassembled WGS sequence"/>
</dbReference>
<feature type="domain" description="ABC transporter" evidence="4">
    <location>
        <begin position="8"/>
        <end position="228"/>
    </location>
</feature>
<sequence>MTSAEPAVTCRDVVRSYHLEGRDVPALRGVDLDLPRGSFTALMGPSGSGKSTLLRLLACVDRADTGSVTVDGTDVTPLSRRARVRLRRERIGFLFQSPADNLLEYLTVRQHLELGARLRGRPAGDPQIEEMLDRLGMADRAGHLPKQLSGGEQQRTAIGFAALGPPAVLVADEPTGQLDHGTVDSVLAAFAALTETGVAIVAATHDPAVARRADRVIRMRDGRVVNGVS</sequence>
<dbReference type="SMART" id="SM00382">
    <property type="entry name" value="AAA"/>
    <property type="match status" value="1"/>
</dbReference>
<dbReference type="PANTHER" id="PTHR24220">
    <property type="entry name" value="IMPORT ATP-BINDING PROTEIN"/>
    <property type="match status" value="1"/>
</dbReference>
<organism evidence="5 6">
    <name type="scientific">Virgisporangium aliadipatigenens</name>
    <dbReference type="NCBI Taxonomy" id="741659"/>
    <lineage>
        <taxon>Bacteria</taxon>
        <taxon>Bacillati</taxon>
        <taxon>Actinomycetota</taxon>
        <taxon>Actinomycetes</taxon>
        <taxon>Micromonosporales</taxon>
        <taxon>Micromonosporaceae</taxon>
        <taxon>Virgisporangium</taxon>
    </lineage>
</organism>